<dbReference type="AlphaFoldDB" id="A0A5J5IGF1"/>
<accession>A0A5J5IGF1</accession>
<keyword evidence="1" id="KW-0449">Lipoprotein</keyword>
<name>A0A5J5IGF1_9BACT</name>
<sequence>MKNIIIFIVFILALVLVQFANGQSVDDIIDQYITARGGKDKLTSIKSLYMEGTRQMMGNEVDVKVTKVDGKLSRVDFAFGSNTGYTIITPEKGWSYIPMRSDKAEEMPQERLKTMQDQMDIAGPLVNYAFKGYKASLQGKDTANGKEAWKILLTNSLGKEETFYIDTTTHLLIQTKQMTEGGGRRNSGPTEVITDFSDYKDVDGVMFPQTLTTEGTGMGSGAMIFDKIEINKPVDESLYKPSN</sequence>
<dbReference type="EMBL" id="VYQF01000002">
    <property type="protein sequence ID" value="KAA9039235.1"/>
    <property type="molecule type" value="Genomic_DNA"/>
</dbReference>
<evidence type="ECO:0000313" key="2">
    <source>
        <dbReference type="Proteomes" id="UP000326903"/>
    </source>
</evidence>
<evidence type="ECO:0000313" key="1">
    <source>
        <dbReference type="EMBL" id="KAA9039235.1"/>
    </source>
</evidence>
<protein>
    <submittedName>
        <fullName evidence="1">Outer membrane lipoprotein-sorting protein</fullName>
    </submittedName>
</protein>
<keyword evidence="2" id="KW-1185">Reference proteome</keyword>
<dbReference type="Proteomes" id="UP000326903">
    <property type="component" value="Unassembled WGS sequence"/>
</dbReference>
<dbReference type="RefSeq" id="WP_150414644.1">
    <property type="nucleotide sequence ID" value="NZ_VYQF01000002.1"/>
</dbReference>
<comment type="caution">
    <text evidence="1">The sequence shown here is derived from an EMBL/GenBank/DDBJ whole genome shotgun (WGS) entry which is preliminary data.</text>
</comment>
<gene>
    <name evidence="1" type="ORF">FW778_10405</name>
</gene>
<proteinExistence type="predicted"/>
<reference evidence="1 2" key="1">
    <citation type="submission" date="2019-09" db="EMBL/GenBank/DDBJ databases">
        <title>Draft genome sequence of Ginsengibacter sp. BR5-29.</title>
        <authorList>
            <person name="Im W.-T."/>
        </authorList>
    </citation>
    <scope>NUCLEOTIDE SEQUENCE [LARGE SCALE GENOMIC DNA]</scope>
    <source>
        <strain evidence="1 2">BR5-29</strain>
    </source>
</reference>
<dbReference type="Gene3D" id="2.50.20.10">
    <property type="entry name" value="Lipoprotein localisation LolA/LolB/LppX"/>
    <property type="match status" value="1"/>
</dbReference>
<organism evidence="1 2">
    <name type="scientific">Ginsengibacter hankyongi</name>
    <dbReference type="NCBI Taxonomy" id="2607284"/>
    <lineage>
        <taxon>Bacteria</taxon>
        <taxon>Pseudomonadati</taxon>
        <taxon>Bacteroidota</taxon>
        <taxon>Chitinophagia</taxon>
        <taxon>Chitinophagales</taxon>
        <taxon>Chitinophagaceae</taxon>
        <taxon>Ginsengibacter</taxon>
    </lineage>
</organism>